<protein>
    <submittedName>
        <fullName evidence="2">S-adenosyl-L-methionine-dependent methyltransferase</fullName>
    </submittedName>
</protein>
<comment type="caution">
    <text evidence="2">The sequence shown here is derived from an EMBL/GenBank/DDBJ whole genome shotgun (WGS) entry which is preliminary data.</text>
</comment>
<accession>A0ABQ7GE27</accession>
<keyword evidence="2" id="KW-0489">Methyltransferase</keyword>
<dbReference type="EMBL" id="MU069847">
    <property type="protein sequence ID" value="KAF5832812.1"/>
    <property type="molecule type" value="Genomic_DNA"/>
</dbReference>
<keyword evidence="3" id="KW-1185">Reference proteome</keyword>
<dbReference type="SUPFAM" id="SSF53335">
    <property type="entry name" value="S-adenosyl-L-methionine-dependent methyltransferases"/>
    <property type="match status" value="1"/>
</dbReference>
<dbReference type="PANTHER" id="PTHR43464">
    <property type="entry name" value="METHYLTRANSFERASE"/>
    <property type="match status" value="1"/>
</dbReference>
<proteinExistence type="predicted"/>
<dbReference type="PANTHER" id="PTHR43464:SF23">
    <property type="entry name" value="JUVENILE HORMONE ACID O-METHYLTRANSFERASE"/>
    <property type="match status" value="1"/>
</dbReference>
<sequence length="340" mass="37056">MFNSCLRPPACCLGLQALRSGQFKCSRSLNIKLGRHRRLSLGSAISSGVSASSTSQPGLYKRPDLYQSVFSYRNFELEVKFLQASFRKHAQGSREGLQSVLDLGCGPGEHALGLALGGVQTVVGLDLSRGMITHAEANARRKGAACQLDSGQLRFVQGNMCNFRAQSLLGGSGGFDMVTCLLGTFSSLLDNTQALQAFSCTHNALNPGGLFVLELSHPGDLFDGSLIWDETQKEMWEVEKTEEGSKLLVEWGDETDKFDPVTQVIERLVCVTEIKGQSGEEIVVEDHVPARQFTAQEVDLLARATGLEVVELYGDMEQGISLTHEEAYRLVAVLRKSHEG</sequence>
<gene>
    <name evidence="2" type="ORF">DUNSADRAFT_11185</name>
</gene>
<evidence type="ECO:0000313" key="3">
    <source>
        <dbReference type="Proteomes" id="UP000815325"/>
    </source>
</evidence>
<evidence type="ECO:0000259" key="1">
    <source>
        <dbReference type="Pfam" id="PF13649"/>
    </source>
</evidence>
<dbReference type="Gene3D" id="3.40.50.150">
    <property type="entry name" value="Vaccinia Virus protein VP39"/>
    <property type="match status" value="1"/>
</dbReference>
<dbReference type="InterPro" id="IPR041698">
    <property type="entry name" value="Methyltransf_25"/>
</dbReference>
<organism evidence="2 3">
    <name type="scientific">Dunaliella salina</name>
    <name type="common">Green alga</name>
    <name type="synonym">Protococcus salinus</name>
    <dbReference type="NCBI Taxonomy" id="3046"/>
    <lineage>
        <taxon>Eukaryota</taxon>
        <taxon>Viridiplantae</taxon>
        <taxon>Chlorophyta</taxon>
        <taxon>core chlorophytes</taxon>
        <taxon>Chlorophyceae</taxon>
        <taxon>CS clade</taxon>
        <taxon>Chlamydomonadales</taxon>
        <taxon>Dunaliellaceae</taxon>
        <taxon>Dunaliella</taxon>
    </lineage>
</organism>
<dbReference type="InterPro" id="IPR029063">
    <property type="entry name" value="SAM-dependent_MTases_sf"/>
</dbReference>
<dbReference type="CDD" id="cd02440">
    <property type="entry name" value="AdoMet_MTases"/>
    <property type="match status" value="1"/>
</dbReference>
<dbReference type="Gene3D" id="2.20.25.110">
    <property type="entry name" value="S-adenosyl-L-methionine-dependent methyltransferases"/>
    <property type="match status" value="1"/>
</dbReference>
<dbReference type="GO" id="GO:0032259">
    <property type="term" value="P:methylation"/>
    <property type="evidence" value="ECO:0007669"/>
    <property type="project" value="UniProtKB-KW"/>
</dbReference>
<evidence type="ECO:0000313" key="2">
    <source>
        <dbReference type="EMBL" id="KAF5832812.1"/>
    </source>
</evidence>
<name>A0ABQ7GE27_DUNSA</name>
<dbReference type="GO" id="GO:0008168">
    <property type="term" value="F:methyltransferase activity"/>
    <property type="evidence" value="ECO:0007669"/>
    <property type="project" value="UniProtKB-KW"/>
</dbReference>
<keyword evidence="2" id="KW-0808">Transferase</keyword>
<dbReference type="Pfam" id="PF13649">
    <property type="entry name" value="Methyltransf_25"/>
    <property type="match status" value="1"/>
</dbReference>
<reference evidence="2" key="1">
    <citation type="submission" date="2017-08" db="EMBL/GenBank/DDBJ databases">
        <authorList>
            <person name="Polle J.E."/>
            <person name="Barry K."/>
            <person name="Cushman J."/>
            <person name="Schmutz J."/>
            <person name="Tran D."/>
            <person name="Hathwaick L.T."/>
            <person name="Yim W.C."/>
            <person name="Jenkins J."/>
            <person name="Mckie-Krisberg Z.M."/>
            <person name="Prochnik S."/>
            <person name="Lindquist E."/>
            <person name="Dockter R.B."/>
            <person name="Adam C."/>
            <person name="Molina H."/>
            <person name="Bunkerborg J."/>
            <person name="Jin E."/>
            <person name="Buchheim M."/>
            <person name="Magnuson J."/>
        </authorList>
    </citation>
    <scope>NUCLEOTIDE SEQUENCE</scope>
    <source>
        <strain evidence="2">CCAP 19/18</strain>
    </source>
</reference>
<feature type="domain" description="Methyltransferase" evidence="1">
    <location>
        <begin position="100"/>
        <end position="209"/>
    </location>
</feature>
<dbReference type="Proteomes" id="UP000815325">
    <property type="component" value="Unassembled WGS sequence"/>
</dbReference>